<dbReference type="EMBL" id="PYAW01000001">
    <property type="protein sequence ID" value="PSL49833.1"/>
    <property type="molecule type" value="Genomic_DNA"/>
</dbReference>
<gene>
    <name evidence="1" type="ORF">CLV51_1011170</name>
</gene>
<comment type="caution">
    <text evidence="1">The sequence shown here is derived from an EMBL/GenBank/DDBJ whole genome shotgun (WGS) entry which is preliminary data.</text>
</comment>
<dbReference type="InterPro" id="IPR009050">
    <property type="entry name" value="Globin-like_sf"/>
</dbReference>
<dbReference type="SUPFAM" id="SSF46458">
    <property type="entry name" value="Globin-like"/>
    <property type="match status" value="1"/>
</dbReference>
<keyword evidence="2" id="KW-1185">Reference proteome</keyword>
<reference evidence="1 2" key="1">
    <citation type="submission" date="2018-03" db="EMBL/GenBank/DDBJ databases">
        <title>Genomic Encyclopedia of Archaeal and Bacterial Type Strains, Phase II (KMG-II): from individual species to whole genera.</title>
        <authorList>
            <person name="Goeker M."/>
        </authorList>
    </citation>
    <scope>NUCLEOTIDE SEQUENCE [LARGE SCALE GENOMIC DNA]</scope>
    <source>
        <strain evidence="1 2">DSM 24859</strain>
    </source>
</reference>
<protein>
    <submittedName>
        <fullName evidence="1">Hemoglobin</fullName>
    </submittedName>
</protein>
<evidence type="ECO:0000313" key="1">
    <source>
        <dbReference type="EMBL" id="PSL49833.1"/>
    </source>
</evidence>
<proteinExistence type="predicted"/>
<dbReference type="GO" id="GO:0019825">
    <property type="term" value="F:oxygen binding"/>
    <property type="evidence" value="ECO:0007669"/>
    <property type="project" value="InterPro"/>
</dbReference>
<name>A0A2P8HUE2_CHINA</name>
<dbReference type="AlphaFoldDB" id="A0A2P8HUE2"/>
<dbReference type="OrthoDB" id="25954at2"/>
<dbReference type="InterPro" id="IPR012292">
    <property type="entry name" value="Globin/Proto"/>
</dbReference>
<organism evidence="1 2">
    <name type="scientific">Chitinophaga niastensis</name>
    <dbReference type="NCBI Taxonomy" id="536980"/>
    <lineage>
        <taxon>Bacteria</taxon>
        <taxon>Pseudomonadati</taxon>
        <taxon>Bacteroidota</taxon>
        <taxon>Chitinophagia</taxon>
        <taxon>Chitinophagales</taxon>
        <taxon>Chitinophagaceae</taxon>
        <taxon>Chitinophaga</taxon>
    </lineage>
</organism>
<dbReference type="Proteomes" id="UP000240971">
    <property type="component" value="Unassembled WGS sequence"/>
</dbReference>
<dbReference type="GO" id="GO:0020037">
    <property type="term" value="F:heme binding"/>
    <property type="evidence" value="ECO:0007669"/>
    <property type="project" value="InterPro"/>
</dbReference>
<dbReference type="Gene3D" id="1.10.490.10">
    <property type="entry name" value="Globins"/>
    <property type="match status" value="1"/>
</dbReference>
<accession>A0A2P8HUE2</accession>
<dbReference type="CDD" id="cd08916">
    <property type="entry name" value="TrHb3_P"/>
    <property type="match status" value="1"/>
</dbReference>
<dbReference type="RefSeq" id="WP_106527031.1">
    <property type="nucleotide sequence ID" value="NZ_PYAW01000001.1"/>
</dbReference>
<sequence>MEKQEIANRNDIALLVDSFYEKVKEDELIGFIFNDVAKVDWPQHLPIMYDFWENLLLDTGSYGRNAMDPHFRLNKLIPLQPEYFDRWLQLFEATVGEHFTGEKATLAVTRARSIKGIMALKMNQINHPGPDKNIPLVNPGNDQ</sequence>
<evidence type="ECO:0000313" key="2">
    <source>
        <dbReference type="Proteomes" id="UP000240971"/>
    </source>
</evidence>